<dbReference type="InterPro" id="IPR036388">
    <property type="entry name" value="WH-like_DNA-bd_sf"/>
</dbReference>
<evidence type="ECO:0000256" key="1">
    <source>
        <dbReference type="ARBA" id="ARBA00038283"/>
    </source>
</evidence>
<dbReference type="Pfam" id="PF01051">
    <property type="entry name" value="Rep3_N"/>
    <property type="match status" value="1"/>
</dbReference>
<reference evidence="3" key="2">
    <citation type="submission" date="2020-02" db="EMBL/GenBank/DDBJ databases">
        <authorList>
            <consortium name="NCBI Pathogen Detection Project"/>
        </authorList>
    </citation>
    <scope>NUCLEOTIDE SEQUENCE</scope>
    <source>
        <strain evidence="3">MA.CCC_P6</strain>
    </source>
</reference>
<dbReference type="Pfam" id="PF21205">
    <property type="entry name" value="Rep3_C"/>
    <property type="match status" value="1"/>
</dbReference>
<dbReference type="InterPro" id="IPR036390">
    <property type="entry name" value="WH_DNA-bd_sf"/>
</dbReference>
<dbReference type="EMBL" id="DAAYKR010000016">
    <property type="protein sequence ID" value="HAG4612927.1"/>
    <property type="molecule type" value="Genomic_DNA"/>
</dbReference>
<gene>
    <name evidence="3" type="ORF">G8549_004540</name>
</gene>
<feature type="domain" description="Initiator Rep protein WH1" evidence="2">
    <location>
        <begin position="29"/>
        <end position="177"/>
    </location>
</feature>
<evidence type="ECO:0000259" key="2">
    <source>
        <dbReference type="Pfam" id="PF01051"/>
    </source>
</evidence>
<reference evidence="3" key="1">
    <citation type="journal article" date="2018" name="Genome Biol.">
        <title>SKESA: strategic k-mer extension for scrupulous assemblies.</title>
        <authorList>
            <person name="Souvorov A."/>
            <person name="Agarwala R."/>
            <person name="Lipman D.J."/>
        </authorList>
    </citation>
    <scope>NUCLEOTIDE SEQUENCE</scope>
    <source>
        <strain evidence="3">MA.CCC_P6</strain>
    </source>
</reference>
<accession>A0A763V052</accession>
<sequence length="253" mass="29417">MSIVCYRHALGIDMGKGEVAVIKKNNVLMQANALTQAKYDLSRDQQRILVMCLDSIAKNNWPKDGIFRINHEEYMKVFGISEKEAREDIIRALKGFKGKELTIHETWDNVDELIIRDMVWVTSRWVGEKRGIYQIKLNSDLREFMVPLAYDHSFTVYRLGHIAKTSSKYSMRLLQSLSQFRDTGIFSIKLDVLRKRWTLPDSYQGFGLLRTRVLEPAIKDLRKLPEFSTLTMETRKESTGKVTSVIFQFTPFP</sequence>
<name>A0A763V052_SALER</name>
<dbReference type="InterPro" id="IPR000525">
    <property type="entry name" value="Initiator_Rep_WH1"/>
</dbReference>
<protein>
    <submittedName>
        <fullName evidence="3">RepB family plasmid replication initiator protein</fullName>
    </submittedName>
</protein>
<comment type="similarity">
    <text evidence="1">Belongs to the initiator RepB protein family.</text>
</comment>
<comment type="caution">
    <text evidence="3">The sequence shown here is derived from an EMBL/GenBank/DDBJ whole genome shotgun (WGS) entry which is preliminary data.</text>
</comment>
<organism evidence="3">
    <name type="scientific">Salmonella enterica</name>
    <name type="common">Salmonella choleraesuis</name>
    <dbReference type="NCBI Taxonomy" id="28901"/>
    <lineage>
        <taxon>Bacteria</taxon>
        <taxon>Pseudomonadati</taxon>
        <taxon>Pseudomonadota</taxon>
        <taxon>Gammaproteobacteria</taxon>
        <taxon>Enterobacterales</taxon>
        <taxon>Enterobacteriaceae</taxon>
        <taxon>Salmonella</taxon>
    </lineage>
</organism>
<evidence type="ECO:0000313" key="3">
    <source>
        <dbReference type="EMBL" id="HAG4612927.1"/>
    </source>
</evidence>
<dbReference type="GO" id="GO:0006270">
    <property type="term" value="P:DNA replication initiation"/>
    <property type="evidence" value="ECO:0007669"/>
    <property type="project" value="InterPro"/>
</dbReference>
<dbReference type="GO" id="GO:0003887">
    <property type="term" value="F:DNA-directed DNA polymerase activity"/>
    <property type="evidence" value="ECO:0007669"/>
    <property type="project" value="InterPro"/>
</dbReference>
<dbReference type="SUPFAM" id="SSF46785">
    <property type="entry name" value="Winged helix' DNA-binding domain"/>
    <property type="match status" value="2"/>
</dbReference>
<dbReference type="Gene3D" id="1.10.10.10">
    <property type="entry name" value="Winged helix-like DNA-binding domain superfamily/Winged helix DNA-binding domain"/>
    <property type="match status" value="2"/>
</dbReference>
<dbReference type="AlphaFoldDB" id="A0A763V052"/>
<proteinExistence type="inferred from homology"/>